<dbReference type="InterPro" id="IPR027417">
    <property type="entry name" value="P-loop_NTPase"/>
</dbReference>
<dbReference type="GO" id="GO:0006302">
    <property type="term" value="P:double-strand break repair"/>
    <property type="evidence" value="ECO:0007669"/>
    <property type="project" value="InterPro"/>
</dbReference>
<dbReference type="SMART" id="SM00382">
    <property type="entry name" value="AAA"/>
    <property type="match status" value="1"/>
</dbReference>
<feature type="region of interest" description="Disordered" evidence="1">
    <location>
        <begin position="395"/>
        <end position="423"/>
    </location>
</feature>
<dbReference type="RefSeq" id="WP_259622108.1">
    <property type="nucleotide sequence ID" value="NZ_JANYMP010000002.1"/>
</dbReference>
<evidence type="ECO:0000259" key="2">
    <source>
        <dbReference type="SMART" id="SM00382"/>
    </source>
</evidence>
<feature type="compositionally biased region" description="Basic and acidic residues" evidence="1">
    <location>
        <begin position="410"/>
        <end position="423"/>
    </location>
</feature>
<name>A0A9X2ZYN1_9PSEU</name>
<dbReference type="PANTHER" id="PTHR43581:SF2">
    <property type="entry name" value="EXCINUCLEASE ATPASE SUBUNIT"/>
    <property type="match status" value="1"/>
</dbReference>
<dbReference type="Proteomes" id="UP001141259">
    <property type="component" value="Unassembled WGS sequence"/>
</dbReference>
<feature type="domain" description="AAA+ ATPase" evidence="2">
    <location>
        <begin position="26"/>
        <end position="343"/>
    </location>
</feature>
<dbReference type="InterPro" id="IPR038729">
    <property type="entry name" value="Rad50/SbcC_AAA"/>
</dbReference>
<dbReference type="AlphaFoldDB" id="A0A9X2ZYN1"/>
<dbReference type="InterPro" id="IPR051396">
    <property type="entry name" value="Bact_Antivir_Def_Nuclease"/>
</dbReference>
<dbReference type="Gene3D" id="3.40.50.300">
    <property type="entry name" value="P-loop containing nucleotide triphosphate hydrolases"/>
    <property type="match status" value="2"/>
</dbReference>
<comment type="caution">
    <text evidence="3">The sequence shown here is derived from an EMBL/GenBank/DDBJ whole genome shotgun (WGS) entry which is preliminary data.</text>
</comment>
<gene>
    <name evidence="3" type="ORF">NZH93_07150</name>
</gene>
<evidence type="ECO:0000313" key="4">
    <source>
        <dbReference type="Proteomes" id="UP001141259"/>
    </source>
</evidence>
<proteinExistence type="predicted"/>
<dbReference type="Pfam" id="PF13476">
    <property type="entry name" value="AAA_23"/>
    <property type="match status" value="1"/>
</dbReference>
<keyword evidence="4" id="KW-1185">Reference proteome</keyword>
<dbReference type="PANTHER" id="PTHR43581">
    <property type="entry name" value="ATP/GTP PHOSPHATASE"/>
    <property type="match status" value="1"/>
</dbReference>
<reference evidence="3" key="1">
    <citation type="submission" date="2022-08" db="EMBL/GenBank/DDBJ databases">
        <authorList>
            <person name="Tistechok S."/>
            <person name="Samborskyy M."/>
            <person name="Roman I."/>
        </authorList>
    </citation>
    <scope>NUCLEOTIDE SEQUENCE</scope>
    <source>
        <strain evidence="3">DSM 103496</strain>
    </source>
</reference>
<dbReference type="SUPFAM" id="SSF52540">
    <property type="entry name" value="P-loop containing nucleoside triphosphate hydrolases"/>
    <property type="match status" value="1"/>
</dbReference>
<dbReference type="InterPro" id="IPR003959">
    <property type="entry name" value="ATPase_AAA_core"/>
</dbReference>
<dbReference type="EMBL" id="JANYMP010000002">
    <property type="protein sequence ID" value="MCS7476624.1"/>
    <property type="molecule type" value="Genomic_DNA"/>
</dbReference>
<dbReference type="InterPro" id="IPR003593">
    <property type="entry name" value="AAA+_ATPase"/>
</dbReference>
<evidence type="ECO:0000256" key="1">
    <source>
        <dbReference type="SAM" id="MobiDB-lite"/>
    </source>
</evidence>
<organism evidence="3 4">
    <name type="scientific">Umezawaea endophytica</name>
    <dbReference type="NCBI Taxonomy" id="1654476"/>
    <lineage>
        <taxon>Bacteria</taxon>
        <taxon>Bacillati</taxon>
        <taxon>Actinomycetota</taxon>
        <taxon>Actinomycetes</taxon>
        <taxon>Pseudonocardiales</taxon>
        <taxon>Pseudonocardiaceae</taxon>
        <taxon>Umezawaea</taxon>
    </lineage>
</organism>
<sequence length="423" mass="45851">MYISQVTLRNIKGFHGAREVDLDLTAPGWTVIAGRNGSGKTTLLRAIALAIAGPGLARTLMPDFDNWVSIGSDRGSASVAIAGAQPVDHLADPLGPPRVAELHWGAGSLLVDLQKGGPYNGPWLLKPRGWFCAAYGPFRRLAGGSNDVQRLMGKPGVLARLTSLFHEDASLAEGVTWLIRQHLRELEGHADAALLKRAALNLLGDGLLPDHYRIDRVDSDGLWVFGGEHHFPLREMSDGYRSVVALVVDLVKQLHECYGELTTNGTSVTAPGVVIIDEVDAHLHVSWQKAIGGWLKAHFPNIQFIVTTHSPYVCQAADPGGLIRLPGPQENSAPQVVDDDLYERVVYGSGDDAVLSELFGLETPYSDQAVKLRSELVDLEVAVISGTATEEQTRRYDELKETLTSSPSARAREVEARLGRTET</sequence>
<accession>A0A9X2ZYN1</accession>
<dbReference type="GO" id="GO:0005524">
    <property type="term" value="F:ATP binding"/>
    <property type="evidence" value="ECO:0007669"/>
    <property type="project" value="InterPro"/>
</dbReference>
<dbReference type="Pfam" id="PF13304">
    <property type="entry name" value="AAA_21"/>
    <property type="match status" value="1"/>
</dbReference>
<protein>
    <submittedName>
        <fullName evidence="3">AAA family ATPase</fullName>
    </submittedName>
</protein>
<evidence type="ECO:0000313" key="3">
    <source>
        <dbReference type="EMBL" id="MCS7476624.1"/>
    </source>
</evidence>
<dbReference type="GO" id="GO:0016887">
    <property type="term" value="F:ATP hydrolysis activity"/>
    <property type="evidence" value="ECO:0007669"/>
    <property type="project" value="InterPro"/>
</dbReference>